<protein>
    <recommendedName>
        <fullName evidence="3">F-box domain-containing protein</fullName>
    </recommendedName>
</protein>
<reference evidence="1" key="2">
    <citation type="submission" date="2021-10" db="EMBL/GenBank/DDBJ databases">
        <title>Phylogenomics reveals ancestral predisposition of the termite-cultivated fungus Termitomyces towards a domesticated lifestyle.</title>
        <authorList>
            <person name="Auxier B."/>
            <person name="Grum-Grzhimaylo A."/>
            <person name="Cardenas M.E."/>
            <person name="Lodge J.D."/>
            <person name="Laessoe T."/>
            <person name="Pedersen O."/>
            <person name="Smith M.E."/>
            <person name="Kuyper T.W."/>
            <person name="Franco-Molano E.A."/>
            <person name="Baroni T.J."/>
            <person name="Aanen D.K."/>
        </authorList>
    </citation>
    <scope>NUCLEOTIDE SEQUENCE</scope>
    <source>
        <strain evidence="1">AP01</strain>
        <tissue evidence="1">Mycelium</tissue>
    </source>
</reference>
<evidence type="ECO:0008006" key="3">
    <source>
        <dbReference type="Google" id="ProtNLM"/>
    </source>
</evidence>
<accession>A0A9P7G387</accession>
<reference evidence="1" key="1">
    <citation type="submission" date="2020-07" db="EMBL/GenBank/DDBJ databases">
        <authorList>
            <person name="Nieuwenhuis M."/>
            <person name="Van De Peppel L.J.J."/>
        </authorList>
    </citation>
    <scope>NUCLEOTIDE SEQUENCE</scope>
    <source>
        <strain evidence="1">AP01</strain>
        <tissue evidence="1">Mycelium</tissue>
    </source>
</reference>
<name>A0A9P7G387_9AGAR</name>
<dbReference type="AlphaFoldDB" id="A0A9P7G387"/>
<proteinExistence type="predicted"/>
<dbReference type="OrthoDB" id="3365698at2759"/>
<organism evidence="1 2">
    <name type="scientific">Asterophora parasitica</name>
    <dbReference type="NCBI Taxonomy" id="117018"/>
    <lineage>
        <taxon>Eukaryota</taxon>
        <taxon>Fungi</taxon>
        <taxon>Dikarya</taxon>
        <taxon>Basidiomycota</taxon>
        <taxon>Agaricomycotina</taxon>
        <taxon>Agaricomycetes</taxon>
        <taxon>Agaricomycetidae</taxon>
        <taxon>Agaricales</taxon>
        <taxon>Tricholomatineae</taxon>
        <taxon>Lyophyllaceae</taxon>
        <taxon>Asterophora</taxon>
    </lineage>
</organism>
<evidence type="ECO:0000313" key="1">
    <source>
        <dbReference type="EMBL" id="KAG5642788.1"/>
    </source>
</evidence>
<dbReference type="Proteomes" id="UP000775547">
    <property type="component" value="Unassembled WGS sequence"/>
</dbReference>
<sequence>MQSDDQLLLDKVVNDAGLRNDLVLSLGESIRAKVLLGNAERGLVAIDKDIAHLTRRQVHAKHVEKFRVAVAPIKRVPVELLTEIFAHFIPDAGEFYDPTPVPWFLGQVCALWRRVSHGNSELWSVMLDDSMSSIRLCEILPPAANTHLSMAVINSNMVLSLIPILHHVKLLWLNMDLREFDQLWRTVRPESFARLESFTLVIRQEIDIGRPDWYSSPFLYDSSRWTEHTPFRLARNLQSLTIDCRNYSLQLGLLVLGMGFPINQISLLDLSHIPGHGLPITIVTPLIKKCATLKTLRIKLPAGVDLDAGDKYPLLLDAFHGLQGLHSLTLVESDSYNFDRRPVAAANYSAYLVLMAMHSGAWARLSVLNIFQIVTDGSLLRQCLAQCEQLTELSACVTPLTSVFDTIHRDITLPHLQLLTMHRIEHMWMFQSLLTPALCALYIEFAHEYCLDVAAVCEMITSSGCSILDFGCSSSLTSPDYIGLPNLHKVFTVVPGVRHIRIRHIYLDTEVYAELVQGGILPCVETLVWSMESLHQFIQLIEGRAEWELRTHGRVVIKEYQNLSVRSYGDSEVEKTLRDLREKYRIKITVR</sequence>
<evidence type="ECO:0000313" key="2">
    <source>
        <dbReference type="Proteomes" id="UP000775547"/>
    </source>
</evidence>
<keyword evidence="2" id="KW-1185">Reference proteome</keyword>
<gene>
    <name evidence="1" type="ORF">DXG03_002112</name>
</gene>
<comment type="caution">
    <text evidence="1">The sequence shown here is derived from an EMBL/GenBank/DDBJ whole genome shotgun (WGS) entry which is preliminary data.</text>
</comment>
<dbReference type="EMBL" id="JABCKV010000157">
    <property type="protein sequence ID" value="KAG5642788.1"/>
    <property type="molecule type" value="Genomic_DNA"/>
</dbReference>